<feature type="transmembrane region" description="Helical" evidence="1">
    <location>
        <begin position="90"/>
        <end position="111"/>
    </location>
</feature>
<sequence length="125" mass="14220">MIGNISILIYLGEIPFIYHIIITLFAILIHSYGYIQVFQKTTLQTKLKISLVCICMYLINLLFSCIFIAISLKLLTDTIISAILKGATFIFIAAIIFSLPVAVLLFLWNYICLKRLVKSKKVTKK</sequence>
<keyword evidence="1" id="KW-0812">Transmembrane</keyword>
<proteinExistence type="predicted"/>
<evidence type="ECO:0000313" key="3">
    <source>
        <dbReference type="Proteomes" id="UP000490060"/>
    </source>
</evidence>
<dbReference type="AlphaFoldDB" id="A0A2I2M7K8"/>
<reference evidence="2 3" key="1">
    <citation type="submission" date="2017-11" db="EMBL/GenBank/DDBJ databases">
        <authorList>
            <person name="Duchaud E."/>
        </authorList>
    </citation>
    <scope>NUCLEOTIDE SEQUENCE [LARGE SCALE GENOMIC DNA]</scope>
    <source>
        <strain evidence="2 3">TNO010</strain>
    </source>
</reference>
<organism evidence="2 3">
    <name type="scientific">Tenacibaculum finnmarkense genomovar ulcerans</name>
    <dbReference type="NCBI Taxonomy" id="2781388"/>
    <lineage>
        <taxon>Bacteria</taxon>
        <taxon>Pseudomonadati</taxon>
        <taxon>Bacteroidota</taxon>
        <taxon>Flavobacteriia</taxon>
        <taxon>Flavobacteriales</taxon>
        <taxon>Flavobacteriaceae</taxon>
        <taxon>Tenacibaculum</taxon>
        <taxon>Tenacibaculum finnmarkense</taxon>
    </lineage>
</organism>
<feature type="transmembrane region" description="Helical" evidence="1">
    <location>
        <begin position="47"/>
        <end position="70"/>
    </location>
</feature>
<keyword evidence="1" id="KW-1133">Transmembrane helix</keyword>
<protein>
    <submittedName>
        <fullName evidence="2">Uncharacterized protein</fullName>
    </submittedName>
</protein>
<keyword evidence="1" id="KW-0472">Membrane</keyword>
<gene>
    <name evidence="2" type="ORF">TNO010_210021</name>
</gene>
<evidence type="ECO:0000256" key="1">
    <source>
        <dbReference type="SAM" id="Phobius"/>
    </source>
</evidence>
<name>A0A2I2M7K8_9FLAO</name>
<dbReference type="EMBL" id="OENE01000014">
    <property type="protein sequence ID" value="SOU88528.1"/>
    <property type="molecule type" value="Genomic_DNA"/>
</dbReference>
<feature type="transmembrane region" description="Helical" evidence="1">
    <location>
        <begin position="16"/>
        <end position="35"/>
    </location>
</feature>
<evidence type="ECO:0000313" key="2">
    <source>
        <dbReference type="EMBL" id="SOU88528.1"/>
    </source>
</evidence>
<accession>A0A2I2M7K8</accession>
<dbReference type="Proteomes" id="UP000490060">
    <property type="component" value="Unassembled WGS sequence"/>
</dbReference>